<proteinExistence type="inferred from homology"/>
<protein>
    <submittedName>
        <fullName evidence="2">3-oxoacyl-[acyl-carrier-protein] reductase</fullName>
    </submittedName>
</protein>
<dbReference type="SUPFAM" id="SSF51735">
    <property type="entry name" value="NAD(P)-binding Rossmann-fold domains"/>
    <property type="match status" value="1"/>
</dbReference>
<dbReference type="InterPro" id="IPR036291">
    <property type="entry name" value="NAD(P)-bd_dom_sf"/>
</dbReference>
<reference evidence="2 3" key="1">
    <citation type="submission" date="2017-06" db="EMBL/GenBank/DDBJ databases">
        <authorList>
            <person name="Kim H.J."/>
            <person name="Triplett B.A."/>
        </authorList>
    </citation>
    <scope>NUCLEOTIDE SEQUENCE [LARGE SCALE GENOMIC DNA]</scope>
    <source>
        <strain evidence="2 3">DSM 8800</strain>
    </source>
</reference>
<dbReference type="Pfam" id="PF13561">
    <property type="entry name" value="adh_short_C2"/>
    <property type="match status" value="1"/>
</dbReference>
<dbReference type="Proteomes" id="UP000198397">
    <property type="component" value="Unassembled WGS sequence"/>
</dbReference>
<dbReference type="PANTHER" id="PTHR42879">
    <property type="entry name" value="3-OXOACYL-(ACYL-CARRIER-PROTEIN) REDUCTASE"/>
    <property type="match status" value="1"/>
</dbReference>
<dbReference type="NCBIfam" id="NF005559">
    <property type="entry name" value="PRK07231.1"/>
    <property type="match status" value="1"/>
</dbReference>
<dbReference type="Gene3D" id="3.40.50.720">
    <property type="entry name" value="NAD(P)-binding Rossmann-like Domain"/>
    <property type="match status" value="1"/>
</dbReference>
<dbReference type="InterPro" id="IPR002347">
    <property type="entry name" value="SDR_fam"/>
</dbReference>
<dbReference type="RefSeq" id="WP_089385693.1">
    <property type="nucleotide sequence ID" value="NZ_FZNQ01000021.1"/>
</dbReference>
<evidence type="ECO:0000256" key="1">
    <source>
        <dbReference type="ARBA" id="ARBA00006484"/>
    </source>
</evidence>
<dbReference type="FunFam" id="3.40.50.720:FF:000084">
    <property type="entry name" value="Short-chain dehydrogenase reductase"/>
    <property type="match status" value="1"/>
</dbReference>
<gene>
    <name evidence="2" type="ORF">SAMN06264855_12111</name>
</gene>
<sequence>MKVDIEDRVALVTGAGRGNGRAIARSLARNGAKVVVNDLDEEPAEETVDTIRNEGGTAVAAPADISDENAVKAIVEEAENKFGTIDILVNNAGAGAAQPFIDERENALWRFNIETDLWGSIYCIKHVMDGMIEQNYGKIINTTSIHTKNGVAGTPQYDVGKFSVLGLTKSLALELGRAGIRVNAVAPGHTKTRMTEDFPPDLEEEVTGRNPLGRFGESEEIADAVTFLASPASDYVNGHELRVDGGQQPVDML</sequence>
<comment type="similarity">
    <text evidence="1">Belongs to the short-chain dehydrogenases/reductases (SDR) family.</text>
</comment>
<dbReference type="PRINTS" id="PR00081">
    <property type="entry name" value="GDHRDH"/>
</dbReference>
<accession>A0A238XP69</accession>
<name>A0A238XP69_HALVU</name>
<dbReference type="EMBL" id="FZNQ01000021">
    <property type="protein sequence ID" value="SNR60826.1"/>
    <property type="molecule type" value="Genomic_DNA"/>
</dbReference>
<dbReference type="PRINTS" id="PR00080">
    <property type="entry name" value="SDRFAMILY"/>
</dbReference>
<evidence type="ECO:0000313" key="3">
    <source>
        <dbReference type="Proteomes" id="UP000198397"/>
    </source>
</evidence>
<dbReference type="InterPro" id="IPR050259">
    <property type="entry name" value="SDR"/>
</dbReference>
<dbReference type="OrthoDB" id="24596at2157"/>
<keyword evidence="3" id="KW-1185">Reference proteome</keyword>
<dbReference type="AlphaFoldDB" id="A0A238XP69"/>
<evidence type="ECO:0000313" key="2">
    <source>
        <dbReference type="EMBL" id="SNR60826.1"/>
    </source>
</evidence>
<dbReference type="PANTHER" id="PTHR42879:SF2">
    <property type="entry name" value="3-OXOACYL-[ACYL-CARRIER-PROTEIN] REDUCTASE FABG"/>
    <property type="match status" value="1"/>
</dbReference>
<organism evidence="2 3">
    <name type="scientific">Halorubrum vacuolatum</name>
    <name type="common">Natronobacterium vacuolatum</name>
    <dbReference type="NCBI Taxonomy" id="63740"/>
    <lineage>
        <taxon>Archaea</taxon>
        <taxon>Methanobacteriati</taxon>
        <taxon>Methanobacteriota</taxon>
        <taxon>Stenosarchaea group</taxon>
        <taxon>Halobacteria</taxon>
        <taxon>Halobacteriales</taxon>
        <taxon>Haloferacaceae</taxon>
        <taxon>Halorubrum</taxon>
    </lineage>
</organism>